<accession>A0A1E5V6T8</accession>
<protein>
    <recommendedName>
        <fullName evidence="4">Protein SHI RELATED SEQUENCE 6</fullName>
    </recommendedName>
</protein>
<dbReference type="GO" id="GO:0003700">
    <property type="term" value="F:DNA-binding transcription factor activity"/>
    <property type="evidence" value="ECO:0007669"/>
    <property type="project" value="InterPro"/>
</dbReference>
<dbReference type="AlphaFoldDB" id="A0A1E5V6T8"/>
<feature type="compositionally biased region" description="Low complexity" evidence="1">
    <location>
        <begin position="197"/>
        <end position="212"/>
    </location>
</feature>
<dbReference type="GO" id="GO:0045893">
    <property type="term" value="P:positive regulation of DNA-templated transcription"/>
    <property type="evidence" value="ECO:0007669"/>
    <property type="project" value="TreeGrafter"/>
</dbReference>
<dbReference type="EMBL" id="LWDX02049615">
    <property type="protein sequence ID" value="OEL20818.1"/>
    <property type="molecule type" value="Genomic_DNA"/>
</dbReference>
<feature type="region of interest" description="Disordered" evidence="1">
    <location>
        <begin position="99"/>
        <end position="139"/>
    </location>
</feature>
<dbReference type="GO" id="GO:0005634">
    <property type="term" value="C:nucleus"/>
    <property type="evidence" value="ECO:0007669"/>
    <property type="project" value="TreeGrafter"/>
</dbReference>
<dbReference type="OrthoDB" id="693420at2759"/>
<dbReference type="InterPro" id="IPR007818">
    <property type="entry name" value="SHI"/>
</dbReference>
<gene>
    <name evidence="2" type="ORF">BAE44_0018163</name>
</gene>
<reference evidence="2 3" key="1">
    <citation type="submission" date="2016-09" db="EMBL/GenBank/DDBJ databases">
        <title>The draft genome of Dichanthelium oligosanthes: A C3 panicoid grass species.</title>
        <authorList>
            <person name="Studer A.J."/>
            <person name="Schnable J.C."/>
            <person name="Brutnell T.P."/>
        </authorList>
    </citation>
    <scope>NUCLEOTIDE SEQUENCE [LARGE SCALE GENOMIC DNA]</scope>
    <source>
        <strain evidence="3">cv. Kellogg 1175</strain>
        <tissue evidence="2">Leaf</tissue>
    </source>
</reference>
<keyword evidence="3" id="KW-1185">Reference proteome</keyword>
<evidence type="ECO:0000313" key="2">
    <source>
        <dbReference type="EMBL" id="OEL20818.1"/>
    </source>
</evidence>
<dbReference type="InterPro" id="IPR006511">
    <property type="entry name" value="SHI_C"/>
</dbReference>
<feature type="compositionally biased region" description="Low complexity" evidence="1">
    <location>
        <begin position="99"/>
        <end position="111"/>
    </location>
</feature>
<dbReference type="PANTHER" id="PTHR31604:SF20">
    <property type="entry name" value="PROTEIN SHI RELATED SEQUENCE 1"/>
    <property type="match status" value="1"/>
</dbReference>
<feature type="region of interest" description="Disordered" evidence="1">
    <location>
        <begin position="194"/>
        <end position="224"/>
    </location>
</feature>
<evidence type="ECO:0000256" key="1">
    <source>
        <dbReference type="SAM" id="MobiDB-lite"/>
    </source>
</evidence>
<dbReference type="GO" id="GO:0003677">
    <property type="term" value="F:DNA binding"/>
    <property type="evidence" value="ECO:0007669"/>
    <property type="project" value="TreeGrafter"/>
</dbReference>
<dbReference type="NCBIfam" id="TIGR01624">
    <property type="entry name" value="LRP1_Cterm"/>
    <property type="match status" value="1"/>
</dbReference>
<dbReference type="PANTHER" id="PTHR31604">
    <property type="entry name" value="PROTEIN LATERAL ROOT PRIMORDIUM 1"/>
    <property type="match status" value="1"/>
</dbReference>
<evidence type="ECO:0008006" key="4">
    <source>
        <dbReference type="Google" id="ProtNLM"/>
    </source>
</evidence>
<name>A0A1E5V6T8_9POAL</name>
<proteinExistence type="predicted"/>
<dbReference type="STRING" id="888268.A0A1E5V6T8"/>
<dbReference type="Pfam" id="PF05142">
    <property type="entry name" value="DUF702"/>
    <property type="match status" value="1"/>
</dbReference>
<feature type="compositionally biased region" description="Low complexity" evidence="1">
    <location>
        <begin position="123"/>
        <end position="134"/>
    </location>
</feature>
<evidence type="ECO:0000313" key="3">
    <source>
        <dbReference type="Proteomes" id="UP000095767"/>
    </source>
</evidence>
<comment type="caution">
    <text evidence="2">The sequence shown here is derived from an EMBL/GenBank/DDBJ whole genome shotgun (WGS) entry which is preliminary data.</text>
</comment>
<organism evidence="2 3">
    <name type="scientific">Dichanthelium oligosanthes</name>
    <dbReference type="NCBI Taxonomy" id="888268"/>
    <lineage>
        <taxon>Eukaryota</taxon>
        <taxon>Viridiplantae</taxon>
        <taxon>Streptophyta</taxon>
        <taxon>Embryophyta</taxon>
        <taxon>Tracheophyta</taxon>
        <taxon>Spermatophyta</taxon>
        <taxon>Magnoliopsida</taxon>
        <taxon>Liliopsida</taxon>
        <taxon>Poales</taxon>
        <taxon>Poaceae</taxon>
        <taxon>PACMAD clade</taxon>
        <taxon>Panicoideae</taxon>
        <taxon>Panicodae</taxon>
        <taxon>Paniceae</taxon>
        <taxon>Dichantheliinae</taxon>
        <taxon>Dichanthelium</taxon>
    </lineage>
</organism>
<sequence>MPPFDAASSHSAEEGFELRRRRRLVHGAASSSPPPRSSRGGGITRCRDCWLRAKADCAHRCCSNCCSGRGFVCPAHVKSSSHAPAPQCSERSQQMLASLAASASTPAAVAPTRKRKRPRALHSVATPTTTSSSVGQPTATATVPEMLAREVSLDAVLFRRVRLGPGAEVAYHTSVTIGGHVFRGILYDVGPHSRSMASTDTGGSSDGSSQSTAGGGLLDLTLRL</sequence>
<dbReference type="Proteomes" id="UP000095767">
    <property type="component" value="Unassembled WGS sequence"/>
</dbReference>